<gene>
    <name evidence="1" type="ORF">FB474_0664</name>
</gene>
<dbReference type="Pfam" id="PF13822">
    <property type="entry name" value="ACC_epsilon"/>
    <property type="match status" value="1"/>
</dbReference>
<dbReference type="Proteomes" id="UP000319514">
    <property type="component" value="Unassembled WGS sequence"/>
</dbReference>
<dbReference type="EMBL" id="VFOQ01000001">
    <property type="protein sequence ID" value="TQL59310.1"/>
    <property type="molecule type" value="Genomic_DNA"/>
</dbReference>
<dbReference type="InterPro" id="IPR032716">
    <property type="entry name" value="ACC_epsilon"/>
</dbReference>
<reference evidence="1 2" key="1">
    <citation type="submission" date="2019-06" db="EMBL/GenBank/DDBJ databases">
        <title>Sequencing the genomes of 1000 actinobacteria strains.</title>
        <authorList>
            <person name="Klenk H.-P."/>
        </authorList>
    </citation>
    <scope>NUCLEOTIDE SEQUENCE [LARGE SCALE GENOMIC DNA]</scope>
    <source>
        <strain evidence="1 2">DSM 18082</strain>
    </source>
</reference>
<evidence type="ECO:0000313" key="1">
    <source>
        <dbReference type="EMBL" id="TQL59310.1"/>
    </source>
</evidence>
<protein>
    <submittedName>
        <fullName evidence="1">Acyl-CoA carboxylase epsilon subunit-like protein</fullName>
    </submittedName>
</protein>
<dbReference type="GO" id="GO:0004658">
    <property type="term" value="F:propionyl-CoA carboxylase activity"/>
    <property type="evidence" value="ECO:0007669"/>
    <property type="project" value="InterPro"/>
</dbReference>
<dbReference type="RefSeq" id="WP_246092020.1">
    <property type="nucleotide sequence ID" value="NZ_BAAAKX010000013.1"/>
</dbReference>
<dbReference type="GO" id="GO:0003989">
    <property type="term" value="F:acetyl-CoA carboxylase activity"/>
    <property type="evidence" value="ECO:0007669"/>
    <property type="project" value="InterPro"/>
</dbReference>
<organism evidence="1 2">
    <name type="scientific">Oryzihumus leptocrescens</name>
    <dbReference type="NCBI Taxonomy" id="297536"/>
    <lineage>
        <taxon>Bacteria</taxon>
        <taxon>Bacillati</taxon>
        <taxon>Actinomycetota</taxon>
        <taxon>Actinomycetes</taxon>
        <taxon>Micrococcales</taxon>
        <taxon>Intrasporangiaceae</taxon>
        <taxon>Oryzihumus</taxon>
    </lineage>
</organism>
<name>A0A542ZGJ1_9MICO</name>
<keyword evidence="2" id="KW-1185">Reference proteome</keyword>
<proteinExistence type="predicted"/>
<dbReference type="AlphaFoldDB" id="A0A542ZGJ1"/>
<evidence type="ECO:0000313" key="2">
    <source>
        <dbReference type="Proteomes" id="UP000319514"/>
    </source>
</evidence>
<sequence length="79" mass="8244">MSEQTPAEATAQVIPISVARGNATPEEVAALVAVLAAAAGSAADEPAPRHTSVWASRERLVRAPHVHGRGAWRASAWPR</sequence>
<accession>A0A542ZGJ1</accession>
<comment type="caution">
    <text evidence="1">The sequence shown here is derived from an EMBL/GenBank/DDBJ whole genome shotgun (WGS) entry which is preliminary data.</text>
</comment>